<feature type="transmembrane region" description="Helical" evidence="17">
    <location>
        <begin position="16"/>
        <end position="34"/>
    </location>
</feature>
<dbReference type="GO" id="GO:0000329">
    <property type="term" value="C:fungal-type vacuole membrane"/>
    <property type="evidence" value="ECO:0007669"/>
    <property type="project" value="EnsemblFungi"/>
</dbReference>
<dbReference type="InterPro" id="IPR053975">
    <property type="entry name" value="PFF1_C"/>
</dbReference>
<dbReference type="GO" id="GO:0046872">
    <property type="term" value="F:metal ion binding"/>
    <property type="evidence" value="ECO:0007669"/>
    <property type="project" value="UniProtKB-KW"/>
</dbReference>
<dbReference type="CDD" id="cd03875">
    <property type="entry name" value="M28_Fxna_like"/>
    <property type="match status" value="1"/>
</dbReference>
<keyword evidence="8 15" id="KW-0479">Metal-binding</keyword>
<dbReference type="EC" id="3.4.-.-" evidence="15"/>
<evidence type="ECO:0000256" key="5">
    <source>
        <dbReference type="ARBA" id="ARBA00022554"/>
    </source>
</evidence>
<evidence type="ECO:0000256" key="6">
    <source>
        <dbReference type="ARBA" id="ARBA00022670"/>
    </source>
</evidence>
<dbReference type="FunFam" id="3.40.630.10:FF:000057">
    <property type="entry name" value="Vacuolar membrane protease"/>
    <property type="match status" value="1"/>
</dbReference>
<feature type="domain" description="Vacuolar membrane protease transmembrane" evidence="20">
    <location>
        <begin position="546"/>
        <end position="665"/>
    </location>
</feature>
<evidence type="ECO:0000313" key="21">
    <source>
        <dbReference type="EMBL" id="CCK72305.1"/>
    </source>
</evidence>
<dbReference type="InterPro" id="IPR045175">
    <property type="entry name" value="M28_fam"/>
</dbReference>
<evidence type="ECO:0000256" key="12">
    <source>
        <dbReference type="ARBA" id="ARBA00023049"/>
    </source>
</evidence>
<dbReference type="OMA" id="TPWPVTI"/>
<keyword evidence="7 17" id="KW-0812">Transmembrane</keyword>
<dbReference type="SUPFAM" id="SSF53187">
    <property type="entry name" value="Zn-dependent exopeptidases"/>
    <property type="match status" value="1"/>
</dbReference>
<evidence type="ECO:0000259" key="19">
    <source>
        <dbReference type="Pfam" id="PF22250"/>
    </source>
</evidence>
<dbReference type="InterPro" id="IPR053976">
    <property type="entry name" value="PFF1_TM"/>
</dbReference>
<feature type="transmembrane region" description="Helical" evidence="17">
    <location>
        <begin position="491"/>
        <end position="511"/>
    </location>
</feature>
<accession>J7RBN9</accession>
<evidence type="ECO:0000256" key="9">
    <source>
        <dbReference type="ARBA" id="ARBA00022801"/>
    </source>
</evidence>
<evidence type="ECO:0000259" key="20">
    <source>
        <dbReference type="Pfam" id="PF22251"/>
    </source>
</evidence>
<dbReference type="InterPro" id="IPR048024">
    <property type="entry name" value="Fxna-like_M28_dom"/>
</dbReference>
<keyword evidence="22" id="KW-1185">Reference proteome</keyword>
<dbReference type="AlphaFoldDB" id="J7RBN9"/>
<keyword evidence="11 17" id="KW-1133">Transmembrane helix</keyword>
<dbReference type="PANTHER" id="PTHR12147">
    <property type="entry name" value="METALLOPEPTIDASE M28 FAMILY MEMBER"/>
    <property type="match status" value="1"/>
</dbReference>
<dbReference type="GeneID" id="34528060"/>
<keyword evidence="12" id="KW-0482">Metalloprotease</keyword>
<evidence type="ECO:0000256" key="17">
    <source>
        <dbReference type="SAM" id="Phobius"/>
    </source>
</evidence>
<proteinExistence type="inferred from homology"/>
<dbReference type="Pfam" id="PF04389">
    <property type="entry name" value="Peptidase_M28"/>
    <property type="match status" value="1"/>
</dbReference>
<evidence type="ECO:0000256" key="11">
    <source>
        <dbReference type="ARBA" id="ARBA00022989"/>
    </source>
</evidence>
<feature type="transmembrane region" description="Helical" evidence="17">
    <location>
        <begin position="607"/>
        <end position="625"/>
    </location>
</feature>
<feature type="transmembrane region" description="Helical" evidence="17">
    <location>
        <begin position="645"/>
        <end position="665"/>
    </location>
</feature>
<evidence type="ECO:0000256" key="10">
    <source>
        <dbReference type="ARBA" id="ARBA00022833"/>
    </source>
</evidence>
<feature type="transmembrane region" description="Helical" evidence="17">
    <location>
        <begin position="672"/>
        <end position="692"/>
    </location>
</feature>
<dbReference type="eggNOG" id="KOG2194">
    <property type="taxonomic scope" value="Eukaryota"/>
</dbReference>
<feature type="domain" description="Peptidase M28" evidence="18">
    <location>
        <begin position="134"/>
        <end position="321"/>
    </location>
</feature>
<feature type="domain" description="Vacuolar membrane protease transmembrane" evidence="20">
    <location>
        <begin position="395"/>
        <end position="534"/>
    </location>
</feature>
<evidence type="ECO:0000256" key="2">
    <source>
        <dbReference type="ARBA" id="ARBA00003273"/>
    </source>
</evidence>
<comment type="cofactor">
    <cofactor evidence="1">
        <name>Zn(2+)</name>
        <dbReference type="ChEBI" id="CHEBI:29105"/>
    </cofactor>
</comment>
<dbReference type="Pfam" id="PF22251">
    <property type="entry name" value="PFF1_TM"/>
    <property type="match status" value="2"/>
</dbReference>
<dbReference type="HOGENOM" id="CLU_006412_1_0_1"/>
<comment type="function">
    <text evidence="2">May be involved in vacuolar sorting and osmoregulation.</text>
</comment>
<keyword evidence="13 17" id="KW-0472">Membrane</keyword>
<dbReference type="RefSeq" id="XP_022466550.1">
    <property type="nucleotide sequence ID" value="XM_022610234.1"/>
</dbReference>
<feature type="transmembrane region" description="Helical" evidence="17">
    <location>
        <begin position="461"/>
        <end position="479"/>
    </location>
</feature>
<evidence type="ECO:0000259" key="18">
    <source>
        <dbReference type="Pfam" id="PF04389"/>
    </source>
</evidence>
<comment type="similarity">
    <text evidence="4 15">Belongs to the peptidase M28 family.</text>
</comment>
<dbReference type="PANTHER" id="PTHR12147:SF58">
    <property type="entry name" value="VACUOLAR MEMBRANE PROTEASE"/>
    <property type="match status" value="1"/>
</dbReference>
<reference evidence="22" key="2">
    <citation type="submission" date="2012-08" db="EMBL/GenBank/DDBJ databases">
        <title>Genome sequence of Kazachstania naganishii.</title>
        <authorList>
            <person name="Gordon J.L."/>
            <person name="Armisen D."/>
            <person name="Proux-Wera E."/>
            <person name="OhEigeartaigh S.S."/>
            <person name="Byrne K.P."/>
            <person name="Wolfe K.H."/>
        </authorList>
    </citation>
    <scope>NUCLEOTIDE SEQUENCE [LARGE SCALE GENOMIC DNA]</scope>
    <source>
        <strain evidence="22">ATCC MYA-139 / BCRC 22969 / CBS 8797 / CCRC 22969 / KCTC 17520 / NBRC 10181 / NCYC 3082</strain>
    </source>
</reference>
<evidence type="ECO:0000256" key="8">
    <source>
        <dbReference type="ARBA" id="ARBA00022723"/>
    </source>
</evidence>
<evidence type="ECO:0000256" key="3">
    <source>
        <dbReference type="ARBA" id="ARBA00004128"/>
    </source>
</evidence>
<dbReference type="Pfam" id="PF22250">
    <property type="entry name" value="PFF1_C"/>
    <property type="match status" value="1"/>
</dbReference>
<reference evidence="21 22" key="1">
    <citation type="journal article" date="2011" name="Proc. Natl. Acad. Sci. U.S.A.">
        <title>Evolutionary erosion of yeast sex chromosomes by mating-type switching accidents.</title>
        <authorList>
            <person name="Gordon J.L."/>
            <person name="Armisen D."/>
            <person name="Proux-Wera E."/>
            <person name="Oheigeartaigh S.S."/>
            <person name="Byrne K.P."/>
            <person name="Wolfe K.H."/>
        </authorList>
    </citation>
    <scope>NUCLEOTIDE SEQUENCE [LARGE SCALE GENOMIC DNA]</scope>
    <source>
        <strain evidence="22">ATCC MYA-139 / BCRC 22969 / CBS 8797 / CCRC 22969 / KCTC 17520 / NBRC 10181 / NCYC 3082</strain>
    </source>
</reference>
<keyword evidence="6 15" id="KW-0645">Protease</keyword>
<keyword evidence="14" id="KW-0325">Glycoprotein</keyword>
<evidence type="ECO:0000256" key="13">
    <source>
        <dbReference type="ARBA" id="ARBA00023136"/>
    </source>
</evidence>
<evidence type="ECO:0000256" key="16">
    <source>
        <dbReference type="SAM" id="MobiDB-lite"/>
    </source>
</evidence>
<evidence type="ECO:0000256" key="7">
    <source>
        <dbReference type="ARBA" id="ARBA00022692"/>
    </source>
</evidence>
<dbReference type="GO" id="GO:0006508">
    <property type="term" value="P:proteolysis"/>
    <property type="evidence" value="ECO:0007669"/>
    <property type="project" value="UniProtKB-KW"/>
</dbReference>
<feature type="transmembrane region" description="Helical" evidence="17">
    <location>
        <begin position="358"/>
        <end position="379"/>
    </location>
</feature>
<comment type="subcellular location">
    <subcellularLocation>
        <location evidence="3">Vacuole membrane</location>
        <topology evidence="3">Multi-pass membrane protein</topology>
    </subcellularLocation>
</comment>
<dbReference type="EMBL" id="HE978323">
    <property type="protein sequence ID" value="CCK72305.1"/>
    <property type="molecule type" value="Genomic_DNA"/>
</dbReference>
<dbReference type="STRING" id="1071383.J7RBN9"/>
<feature type="compositionally biased region" description="Polar residues" evidence="16">
    <location>
        <begin position="544"/>
        <end position="565"/>
    </location>
</feature>
<dbReference type="Gene3D" id="3.40.630.10">
    <property type="entry name" value="Zn peptidases"/>
    <property type="match status" value="1"/>
</dbReference>
<name>J7RBN9_HUIN7</name>
<dbReference type="KEGG" id="kng:KNAG_0J02240"/>
<sequence length="939" mass="106086">MSILNTLRATFRYRKTNVSICILVAYSLVALLYVSDQIRYKYPSPNDKSLIKTHLDKSWMDLQNITFSYHPYTSRDNDRVHDYLLERINDIVETRPFATVSDDMADKSSSIFKQTDTFNASSTKSRVIYFESSNVVVKLTGKNSQLPGLLLSAHFDSVPTSHGATDDGKGIVSLLALLDYYSKNQPERTLVFNFNNDEEFGLLGATHFLNHKWSKLVNYFLNLEGAGTGSKSVLLRTSDISTARIYRDAVKVEPFGNSIFQQGFNQRQIRSETDYKVYSASGLRGWDIAFFKPRDLYHTGNDDVKHTSKEALWHMLHTSWQLTEYMNTFTEDANFNTSPAIYFDFAGLKFYACSAKSLFAINCILLVLVPIVLIPFHTLTNSRHQLNEAGLLLWLRLPLTFIIAIGVLTVTELFLYDVNRFVVFRDYISPLLMFASEFLLINIILLSVLEYFWPSRLMKDITLLQLNFVVWGMLLYATYLLRTTDYGTTGIYIVTMLFVSLSGALFIKYLASLISPPGYKKTAVRDNSPDGSIVPAPMQTASANPAVNEQPNNLEGRQNSVSVSDSGDDERAPLLPFSSSRTEGTEILVPPASAAEGGLVKDTQYEWIFQFIILIPVLVLLFQNLVEVLSALSQTVVESRTSMQLVWNTLFGGAVILCFTTLPFLKVGFKMTAALLFVFAGLLVRTIILSPFTGEVPLKIRFSQNLNGNVEVTGVGSNLGFLEDVLVDMPSVKQRAEQVHCSKETQTCSYQGLKSNLVNCDSQGEEQQMMSIEVLQNDHKNENRSKYAPMNAEIKIHSKENRACTLYFNNTFGSSSLVKEVTVYLNVNKTNSTKFRWHKGIDELQLHKLDFGKEFYHIGIEWFPKIISGYADAGTKPDEDVLGIVAMCYWGEFDSTTMCNGESRRMVPAYDELLEYSPIHYTFTNRDKGLVYGKQYVEL</sequence>
<feature type="transmembrane region" description="Helical" evidence="17">
    <location>
        <begin position="427"/>
        <end position="449"/>
    </location>
</feature>
<keyword evidence="10 15" id="KW-0862">Zinc</keyword>
<dbReference type="GO" id="GO:0008235">
    <property type="term" value="F:metalloexopeptidase activity"/>
    <property type="evidence" value="ECO:0007669"/>
    <property type="project" value="InterPro"/>
</dbReference>
<feature type="region of interest" description="Disordered" evidence="16">
    <location>
        <begin position="544"/>
        <end position="571"/>
    </location>
</feature>
<keyword evidence="5" id="KW-0926">Vacuole</keyword>
<evidence type="ECO:0000256" key="14">
    <source>
        <dbReference type="ARBA" id="ARBA00023180"/>
    </source>
</evidence>
<dbReference type="Proteomes" id="UP000006310">
    <property type="component" value="Chromosome 10"/>
</dbReference>
<keyword evidence="9 15" id="KW-0378">Hydrolase</keyword>
<feature type="transmembrane region" description="Helical" evidence="17">
    <location>
        <begin position="391"/>
        <end position="415"/>
    </location>
</feature>
<evidence type="ECO:0000313" key="22">
    <source>
        <dbReference type="Proteomes" id="UP000006310"/>
    </source>
</evidence>
<organism evidence="21 22">
    <name type="scientific">Huiozyma naganishii (strain ATCC MYA-139 / BCRC 22969 / CBS 8797 / KCTC 17520 / NBRC 10181 / NCYC 3082 / Yp74L-3)</name>
    <name type="common">Yeast</name>
    <name type="synonym">Kazachstania naganishii</name>
    <dbReference type="NCBI Taxonomy" id="1071383"/>
    <lineage>
        <taxon>Eukaryota</taxon>
        <taxon>Fungi</taxon>
        <taxon>Dikarya</taxon>
        <taxon>Ascomycota</taxon>
        <taxon>Saccharomycotina</taxon>
        <taxon>Saccharomycetes</taxon>
        <taxon>Saccharomycetales</taxon>
        <taxon>Saccharomycetaceae</taxon>
        <taxon>Huiozyma</taxon>
    </lineage>
</organism>
<evidence type="ECO:0000256" key="15">
    <source>
        <dbReference type="RuleBase" id="RU361240"/>
    </source>
</evidence>
<evidence type="ECO:0000256" key="4">
    <source>
        <dbReference type="ARBA" id="ARBA00010918"/>
    </source>
</evidence>
<dbReference type="InterPro" id="IPR007484">
    <property type="entry name" value="Peptidase_M28"/>
</dbReference>
<feature type="domain" description="Vacuolar membrane protease C-terminal" evidence="19">
    <location>
        <begin position="698"/>
        <end position="931"/>
    </location>
</feature>
<dbReference type="OrthoDB" id="76293at2759"/>
<protein>
    <recommendedName>
        <fullName evidence="15">Peptide hydrolase</fullName>
        <ecNumber evidence="15">3.4.-.-</ecNumber>
    </recommendedName>
</protein>
<gene>
    <name evidence="21" type="primary">KNAG0J02240</name>
    <name evidence="21" type="ordered locus">KNAG_0J02240</name>
</gene>
<evidence type="ECO:0000256" key="1">
    <source>
        <dbReference type="ARBA" id="ARBA00001947"/>
    </source>
</evidence>